<dbReference type="PANTHER" id="PTHR31223">
    <property type="entry name" value="LOG FAMILY PROTEIN YJL055W"/>
    <property type="match status" value="1"/>
</dbReference>
<gene>
    <name evidence="3" type="ORF">ISU07_03130</name>
</gene>
<dbReference type="EC" id="3.2.2.n1" evidence="2"/>
<dbReference type="NCBIfam" id="TIGR00730">
    <property type="entry name" value="Rossman fold protein, TIGR00730 family"/>
    <property type="match status" value="1"/>
</dbReference>
<evidence type="ECO:0000256" key="2">
    <source>
        <dbReference type="RuleBase" id="RU363015"/>
    </source>
</evidence>
<keyword evidence="4" id="KW-1185">Reference proteome</keyword>
<dbReference type="GO" id="GO:0016799">
    <property type="term" value="F:hydrolase activity, hydrolyzing N-glycosyl compounds"/>
    <property type="evidence" value="ECO:0007669"/>
    <property type="project" value="TreeGrafter"/>
</dbReference>
<proteinExistence type="inferred from homology"/>
<comment type="caution">
    <text evidence="3">The sequence shown here is derived from an EMBL/GenBank/DDBJ whole genome shotgun (WGS) entry which is preliminary data.</text>
</comment>
<dbReference type="GO" id="GO:0009691">
    <property type="term" value="P:cytokinin biosynthetic process"/>
    <property type="evidence" value="ECO:0007669"/>
    <property type="project" value="UniProtKB-UniRule"/>
</dbReference>
<dbReference type="EMBL" id="JADKPN010000001">
    <property type="protein sequence ID" value="MBF4762108.1"/>
    <property type="molecule type" value="Genomic_DNA"/>
</dbReference>
<protein>
    <recommendedName>
        <fullName evidence="2">Cytokinin riboside 5'-monophosphate phosphoribohydrolase</fullName>
        <ecNumber evidence="2">3.2.2.n1</ecNumber>
    </recommendedName>
</protein>
<comment type="catalytic activity">
    <reaction evidence="2">
        <text>9-ribosyl-trans-zeatin 5'-phosphate + H2O = trans-zeatin + D-ribose 5-phosphate</text>
        <dbReference type="Rhea" id="RHEA:48564"/>
        <dbReference type="ChEBI" id="CHEBI:15377"/>
        <dbReference type="ChEBI" id="CHEBI:16522"/>
        <dbReference type="ChEBI" id="CHEBI:78346"/>
        <dbReference type="ChEBI" id="CHEBI:87947"/>
        <dbReference type="EC" id="3.2.2.n1"/>
    </reaction>
</comment>
<dbReference type="GO" id="GO:0005829">
    <property type="term" value="C:cytosol"/>
    <property type="evidence" value="ECO:0007669"/>
    <property type="project" value="TreeGrafter"/>
</dbReference>
<dbReference type="InterPro" id="IPR031100">
    <property type="entry name" value="LOG_fam"/>
</dbReference>
<organism evidence="3 4">
    <name type="scientific">Nocardioides islandensis</name>
    <dbReference type="NCBI Taxonomy" id="433663"/>
    <lineage>
        <taxon>Bacteria</taxon>
        <taxon>Bacillati</taxon>
        <taxon>Actinomycetota</taxon>
        <taxon>Actinomycetes</taxon>
        <taxon>Propionibacteriales</taxon>
        <taxon>Nocardioidaceae</taxon>
        <taxon>Nocardioides</taxon>
    </lineage>
</organism>
<comment type="catalytic activity">
    <reaction evidence="2">
        <text>N(6)-(dimethylallyl)adenosine 5'-phosphate + H2O = N(6)-dimethylallyladenine + D-ribose 5-phosphate</text>
        <dbReference type="Rhea" id="RHEA:48560"/>
        <dbReference type="ChEBI" id="CHEBI:15377"/>
        <dbReference type="ChEBI" id="CHEBI:17660"/>
        <dbReference type="ChEBI" id="CHEBI:57526"/>
        <dbReference type="ChEBI" id="CHEBI:78346"/>
        <dbReference type="EC" id="3.2.2.n1"/>
    </reaction>
</comment>
<evidence type="ECO:0000313" key="4">
    <source>
        <dbReference type="Proteomes" id="UP000640489"/>
    </source>
</evidence>
<evidence type="ECO:0000313" key="3">
    <source>
        <dbReference type="EMBL" id="MBF4762108.1"/>
    </source>
</evidence>
<dbReference type="AlphaFoldDB" id="A0A930V8Z7"/>
<dbReference type="Proteomes" id="UP000640489">
    <property type="component" value="Unassembled WGS sequence"/>
</dbReference>
<accession>A0A930V8Z7</accession>
<evidence type="ECO:0000256" key="1">
    <source>
        <dbReference type="ARBA" id="ARBA00006763"/>
    </source>
</evidence>
<dbReference type="Pfam" id="PF03641">
    <property type="entry name" value="Lysine_decarbox"/>
    <property type="match status" value="1"/>
</dbReference>
<name>A0A930V8Z7_9ACTN</name>
<keyword evidence="2" id="KW-0378">Hydrolase</keyword>
<dbReference type="PANTHER" id="PTHR31223:SF70">
    <property type="entry name" value="LOG FAMILY PROTEIN YJL055W"/>
    <property type="match status" value="1"/>
</dbReference>
<sequence length="169" mass="17436">MGSSPGRPQDQAAAVVLGRAVAEAGHGIVYGGAHVGLMGVLADAALAAGGEVVGVLPQNLVEREVGHEGLTRLELVGTMHERKARMVDLADAFVALPGGVGTLDEVVEALSWSHLSLHAKPVAVYDVDGFWQPFLDLLGGMVEGGYVAASARAQLRVVRSPAEVLELLG</sequence>
<dbReference type="InterPro" id="IPR005269">
    <property type="entry name" value="LOG"/>
</dbReference>
<reference evidence="3" key="1">
    <citation type="submission" date="2020-11" db="EMBL/GenBank/DDBJ databases">
        <title>Nocardioides sp. nov., isolated from Soil of Cynanchum wilfordii Hemsley rhizosphere.</title>
        <authorList>
            <person name="Lee J.-S."/>
            <person name="Suh M.K."/>
            <person name="Kim J.-S."/>
        </authorList>
    </citation>
    <scope>NUCLEOTIDE SEQUENCE</scope>
    <source>
        <strain evidence="3">KCTC 19275</strain>
    </source>
</reference>
<dbReference type="Gene3D" id="3.40.50.450">
    <property type="match status" value="1"/>
</dbReference>
<keyword evidence="2" id="KW-0203">Cytokinin biosynthesis</keyword>
<dbReference type="SUPFAM" id="SSF102405">
    <property type="entry name" value="MCP/YpsA-like"/>
    <property type="match status" value="1"/>
</dbReference>
<comment type="similarity">
    <text evidence="1 2">Belongs to the LOG family.</text>
</comment>